<name>A0A800MT82_CYTFI</name>
<evidence type="ECO:0000313" key="2">
    <source>
        <dbReference type="Proteomes" id="UP000465778"/>
    </source>
</evidence>
<sequence>MASKACVVNDIFDPGQDFMYGIALKMNAANIYRKMMKTLVNQQVQHLL</sequence>
<proteinExistence type="predicted"/>
<evidence type="ECO:0000313" key="1">
    <source>
        <dbReference type="EMBL" id="KAF0822043.1"/>
    </source>
</evidence>
<accession>A0A800MT82</accession>
<gene>
    <name evidence="1" type="ORF">KIS1582_4179</name>
</gene>
<comment type="caution">
    <text evidence="1">The sequence shown here is derived from an EMBL/GenBank/DDBJ whole genome shotgun (WGS) entry which is preliminary data.</text>
</comment>
<organism evidence="1 2">
    <name type="scientific">Cytobacillus firmus</name>
    <name type="common">Bacillus firmus</name>
    <dbReference type="NCBI Taxonomy" id="1399"/>
    <lineage>
        <taxon>Bacteria</taxon>
        <taxon>Bacillati</taxon>
        <taxon>Bacillota</taxon>
        <taxon>Bacilli</taxon>
        <taxon>Bacillales</taxon>
        <taxon>Bacillaceae</taxon>
        <taxon>Cytobacillus</taxon>
    </lineage>
</organism>
<protein>
    <submittedName>
        <fullName evidence="1">Uncharacterized protein</fullName>
    </submittedName>
</protein>
<reference evidence="1 2" key="1">
    <citation type="journal article" date="2020" name="G3 (Bethesda)">
        <title>Whole Genome Sequencing and Comparative Genomics of Two Nematicidal Bacillus Strains Reveals a Wide Range of Possible Virulence Factors.</title>
        <authorList>
            <person name="Susic N."/>
            <person name="Janezic S."/>
            <person name="Rupnik M."/>
            <person name="Geric Stare B."/>
        </authorList>
    </citation>
    <scope>NUCLEOTIDE SEQUENCE [LARGE SCALE GENOMIC DNA]</scope>
    <source>
        <strain evidence="1 2">I-1582</strain>
    </source>
</reference>
<dbReference type="AlphaFoldDB" id="A0A800MT82"/>
<dbReference type="Proteomes" id="UP000465778">
    <property type="component" value="Unassembled WGS sequence"/>
</dbReference>
<dbReference type="EMBL" id="VDEM01000071">
    <property type="protein sequence ID" value="KAF0822043.1"/>
    <property type="molecule type" value="Genomic_DNA"/>
</dbReference>